<dbReference type="SUPFAM" id="SSF55486">
    <property type="entry name" value="Metalloproteases ('zincins'), catalytic domain"/>
    <property type="match status" value="1"/>
</dbReference>
<dbReference type="Gene3D" id="3.40.390.10">
    <property type="entry name" value="Collagenase (Catalytic Domain)"/>
    <property type="match status" value="1"/>
</dbReference>
<keyword evidence="2" id="KW-1185">Reference proteome</keyword>
<dbReference type="InterPro" id="IPR024079">
    <property type="entry name" value="MetalloPept_cat_dom_sf"/>
</dbReference>
<reference evidence="1 2" key="1">
    <citation type="submission" date="2020-03" db="EMBL/GenBank/DDBJ databases">
        <title>Whole genome shotgun sequence of Phytohabitans rumicis NBRC 108638.</title>
        <authorList>
            <person name="Komaki H."/>
            <person name="Tamura T."/>
        </authorList>
    </citation>
    <scope>NUCLEOTIDE SEQUENCE [LARGE SCALE GENOMIC DNA]</scope>
    <source>
        <strain evidence="1 2">NBRC 108638</strain>
    </source>
</reference>
<evidence type="ECO:0008006" key="3">
    <source>
        <dbReference type="Google" id="ProtNLM"/>
    </source>
</evidence>
<gene>
    <name evidence="1" type="ORF">Prum_064110</name>
</gene>
<protein>
    <recommendedName>
        <fullName evidence="3">Peptidase M10 metallopeptidase domain-containing protein</fullName>
    </recommendedName>
</protein>
<proteinExistence type="predicted"/>
<name>A0A6V8LDW7_9ACTN</name>
<accession>A0A6V8LDW7</accession>
<comment type="caution">
    <text evidence="1">The sequence shown here is derived from an EMBL/GenBank/DDBJ whole genome shotgun (WGS) entry which is preliminary data.</text>
</comment>
<dbReference type="Proteomes" id="UP000482960">
    <property type="component" value="Unassembled WGS sequence"/>
</dbReference>
<sequence>MVHEIGHSIGLGHHSPSAHNCAMYVGEIPSNDLQWRSYHSHDVGHINAQY</sequence>
<dbReference type="GO" id="GO:0008237">
    <property type="term" value="F:metallopeptidase activity"/>
    <property type="evidence" value="ECO:0007669"/>
    <property type="project" value="InterPro"/>
</dbReference>
<reference evidence="1 2" key="2">
    <citation type="submission" date="2020-03" db="EMBL/GenBank/DDBJ databases">
        <authorList>
            <person name="Ichikawa N."/>
            <person name="Kimura A."/>
            <person name="Kitahashi Y."/>
            <person name="Uohara A."/>
        </authorList>
    </citation>
    <scope>NUCLEOTIDE SEQUENCE [LARGE SCALE GENOMIC DNA]</scope>
    <source>
        <strain evidence="1 2">NBRC 108638</strain>
    </source>
</reference>
<dbReference type="AlphaFoldDB" id="A0A6V8LDW7"/>
<dbReference type="EMBL" id="BLPG01000001">
    <property type="protein sequence ID" value="GFJ92769.1"/>
    <property type="molecule type" value="Genomic_DNA"/>
</dbReference>
<organism evidence="1 2">
    <name type="scientific">Phytohabitans rumicis</name>
    <dbReference type="NCBI Taxonomy" id="1076125"/>
    <lineage>
        <taxon>Bacteria</taxon>
        <taxon>Bacillati</taxon>
        <taxon>Actinomycetota</taxon>
        <taxon>Actinomycetes</taxon>
        <taxon>Micromonosporales</taxon>
        <taxon>Micromonosporaceae</taxon>
    </lineage>
</organism>
<evidence type="ECO:0000313" key="1">
    <source>
        <dbReference type="EMBL" id="GFJ92769.1"/>
    </source>
</evidence>
<dbReference type="RefSeq" id="WP_173079567.1">
    <property type="nucleotide sequence ID" value="NZ_BLPG01000001.1"/>
</dbReference>
<evidence type="ECO:0000313" key="2">
    <source>
        <dbReference type="Proteomes" id="UP000482960"/>
    </source>
</evidence>